<name>A0A931CR41_9MICC</name>
<gene>
    <name evidence="2" type="ORF">IV500_08690</name>
</gene>
<dbReference type="RefSeq" id="WP_196396407.1">
    <property type="nucleotide sequence ID" value="NZ_JADNYM010000009.1"/>
</dbReference>
<evidence type="ECO:0000313" key="2">
    <source>
        <dbReference type="EMBL" id="MBG0739464.1"/>
    </source>
</evidence>
<sequence length="233" mass="24441">MQEPDQEARLMAVAALGDPVRRTLYELLRRSPEAMSRDQLAGSAGIPRSTAAVQLERLVASGLLSTENRKRGGRSGPGSGRPAKLYRTVRPEVAVSVPERSYDLAARLMAAAIEKSSADGSPVRDVLAQVAFEAGNELGSAAGTIDGMLTQTGYSPEPDGQGGYLLGNCPFHRLAHRHRDVVCGLNAALLTGALSGCADEIHQVLPDPDGPYCCARITCSPTAGVPAAPRPQS</sequence>
<organism evidence="2 3">
    <name type="scientific">Arthrobacter terrae</name>
    <dbReference type="NCBI Taxonomy" id="2935737"/>
    <lineage>
        <taxon>Bacteria</taxon>
        <taxon>Bacillati</taxon>
        <taxon>Actinomycetota</taxon>
        <taxon>Actinomycetes</taxon>
        <taxon>Micrococcales</taxon>
        <taxon>Micrococcaceae</taxon>
        <taxon>Arthrobacter</taxon>
    </lineage>
</organism>
<keyword evidence="3" id="KW-1185">Reference proteome</keyword>
<dbReference type="InterPro" id="IPR036388">
    <property type="entry name" value="WH-like_DNA-bd_sf"/>
</dbReference>
<dbReference type="Pfam" id="PF12840">
    <property type="entry name" value="HTH_20"/>
    <property type="match status" value="1"/>
</dbReference>
<protein>
    <submittedName>
        <fullName evidence="2">Helix-turn-helix domain-containing protein</fullName>
    </submittedName>
</protein>
<dbReference type="SUPFAM" id="SSF46785">
    <property type="entry name" value="Winged helix' DNA-binding domain"/>
    <property type="match status" value="1"/>
</dbReference>
<accession>A0A931CR41</accession>
<evidence type="ECO:0000313" key="3">
    <source>
        <dbReference type="Proteomes" id="UP000655366"/>
    </source>
</evidence>
<dbReference type="EMBL" id="JADNYM010000009">
    <property type="protein sequence ID" value="MBG0739464.1"/>
    <property type="molecule type" value="Genomic_DNA"/>
</dbReference>
<dbReference type="InterPro" id="IPR011991">
    <property type="entry name" value="ArsR-like_HTH"/>
</dbReference>
<evidence type="ECO:0000256" key="1">
    <source>
        <dbReference type="SAM" id="MobiDB-lite"/>
    </source>
</evidence>
<dbReference type="InterPro" id="IPR036390">
    <property type="entry name" value="WH_DNA-bd_sf"/>
</dbReference>
<dbReference type="Proteomes" id="UP000655366">
    <property type="component" value="Unassembled WGS sequence"/>
</dbReference>
<dbReference type="Gene3D" id="1.10.10.10">
    <property type="entry name" value="Winged helix-like DNA-binding domain superfamily/Winged helix DNA-binding domain"/>
    <property type="match status" value="1"/>
</dbReference>
<comment type="caution">
    <text evidence="2">The sequence shown here is derived from an EMBL/GenBank/DDBJ whole genome shotgun (WGS) entry which is preliminary data.</text>
</comment>
<reference evidence="2 3" key="1">
    <citation type="submission" date="2020-11" db="EMBL/GenBank/DDBJ databases">
        <title>Arthrobacter antarcticus sp. nov., isolated from Antarctic Soil.</title>
        <authorList>
            <person name="Li J."/>
        </authorList>
    </citation>
    <scope>NUCLEOTIDE SEQUENCE [LARGE SCALE GENOMIC DNA]</scope>
    <source>
        <strain evidence="2 3">Z1-20</strain>
    </source>
</reference>
<dbReference type="AlphaFoldDB" id="A0A931CR41"/>
<proteinExistence type="predicted"/>
<feature type="region of interest" description="Disordered" evidence="1">
    <location>
        <begin position="64"/>
        <end position="84"/>
    </location>
</feature>
<dbReference type="CDD" id="cd00090">
    <property type="entry name" value="HTH_ARSR"/>
    <property type="match status" value="1"/>
</dbReference>